<gene>
    <name evidence="1" type="ORF">AVDCRST_MAG92-1162</name>
</gene>
<protein>
    <submittedName>
        <fullName evidence="1">Uncharacterized protein</fullName>
    </submittedName>
</protein>
<name>A0A6J4HV01_9CYAN</name>
<sequence>MCPVKGSRPMTLYHSQTPVPKALWTIFKTGIPKDESEE</sequence>
<proteinExistence type="predicted"/>
<dbReference type="EMBL" id="CADCTM010000161">
    <property type="protein sequence ID" value="CAA9233687.1"/>
    <property type="molecule type" value="Genomic_DNA"/>
</dbReference>
<accession>A0A6J4HV01</accession>
<reference evidence="1" key="1">
    <citation type="submission" date="2020-02" db="EMBL/GenBank/DDBJ databases">
        <authorList>
            <person name="Meier V. D."/>
        </authorList>
    </citation>
    <scope>NUCLEOTIDE SEQUENCE</scope>
    <source>
        <strain evidence="1">AVDCRST_MAG92</strain>
    </source>
</reference>
<dbReference type="AlphaFoldDB" id="A0A6J4HV01"/>
<organism evidence="1">
    <name type="scientific">uncultured Coleofasciculus sp</name>
    <dbReference type="NCBI Taxonomy" id="1267456"/>
    <lineage>
        <taxon>Bacteria</taxon>
        <taxon>Bacillati</taxon>
        <taxon>Cyanobacteriota</taxon>
        <taxon>Cyanophyceae</taxon>
        <taxon>Coleofasciculales</taxon>
        <taxon>Coleofasciculaceae</taxon>
        <taxon>Coleofasciculus</taxon>
        <taxon>environmental samples</taxon>
    </lineage>
</organism>
<evidence type="ECO:0000313" key="1">
    <source>
        <dbReference type="EMBL" id="CAA9233687.1"/>
    </source>
</evidence>